<feature type="transmembrane region" description="Helical" evidence="6">
    <location>
        <begin position="361"/>
        <end position="381"/>
    </location>
</feature>
<evidence type="ECO:0000256" key="6">
    <source>
        <dbReference type="SAM" id="Phobius"/>
    </source>
</evidence>
<evidence type="ECO:0000256" key="1">
    <source>
        <dbReference type="ARBA" id="ARBA00004651"/>
    </source>
</evidence>
<evidence type="ECO:0000256" key="4">
    <source>
        <dbReference type="ARBA" id="ARBA00022989"/>
    </source>
</evidence>
<name>A0A2D0LEW3_9GAMM</name>
<feature type="transmembrane region" description="Helical" evidence="6">
    <location>
        <begin position="239"/>
        <end position="262"/>
    </location>
</feature>
<keyword evidence="8" id="KW-1185">Reference proteome</keyword>
<feature type="transmembrane region" description="Helical" evidence="6">
    <location>
        <begin position="69"/>
        <end position="88"/>
    </location>
</feature>
<dbReference type="EMBL" id="NJCX01000006">
    <property type="protein sequence ID" value="PHM74246.1"/>
    <property type="molecule type" value="Genomic_DNA"/>
</dbReference>
<dbReference type="SUPFAM" id="SSF103473">
    <property type="entry name" value="MFS general substrate transporter"/>
    <property type="match status" value="1"/>
</dbReference>
<keyword evidence="5 6" id="KW-0472">Membrane</keyword>
<evidence type="ECO:0000313" key="8">
    <source>
        <dbReference type="Proteomes" id="UP000221101"/>
    </source>
</evidence>
<evidence type="ECO:0000256" key="2">
    <source>
        <dbReference type="ARBA" id="ARBA00022475"/>
    </source>
</evidence>
<feature type="transmembrane region" description="Helical" evidence="6">
    <location>
        <begin position="274"/>
        <end position="293"/>
    </location>
</feature>
<dbReference type="InterPro" id="IPR036259">
    <property type="entry name" value="MFS_trans_sf"/>
</dbReference>
<feature type="transmembrane region" description="Helical" evidence="6">
    <location>
        <begin position="336"/>
        <end position="355"/>
    </location>
</feature>
<sequence>MKHKSFYLYQAADVIFTSSCRAIGMLLSWVMIEIYALKVELGWFISLSWLVQVSTLIVLGLFSERVSKNIIPVFCSITSFMCLIILNIDGTTEPLKLGSIYIITSLLCIAIQPIGASIIPDLYKSDSIERAFRIRGFVNSINTVLGAAISGVVIKSFSADQTVLILTVSVGISVAMFLSIKTNKVAIKEVGYSSSAAITALLGNKVERMLVIVSTLSNFILTPTLMYITPILVVEKYKFSALTIGLSEATFGIGMFIGSIVVCGKLNYILGVRVATACSISLVGFSLLIILIINNVASLYVGLFFAGLGVVIYNINTTKIRCSATPPSIRGSFESIFLAICILPIPVGIALSTLMVESGNLEWSLALFSLVIFASAIAVFISKDFQKMARLDDIELNNYYIKLYPKAYHPNS</sequence>
<dbReference type="PANTHER" id="PTHR23513">
    <property type="entry name" value="INTEGRAL MEMBRANE EFFLUX PROTEIN-RELATED"/>
    <property type="match status" value="1"/>
</dbReference>
<dbReference type="GO" id="GO:0005886">
    <property type="term" value="C:plasma membrane"/>
    <property type="evidence" value="ECO:0007669"/>
    <property type="project" value="UniProtKB-SubCell"/>
</dbReference>
<keyword evidence="2" id="KW-1003">Cell membrane</keyword>
<evidence type="ECO:0000313" key="7">
    <source>
        <dbReference type="EMBL" id="PHM74246.1"/>
    </source>
</evidence>
<feature type="transmembrane region" description="Helical" evidence="6">
    <location>
        <begin position="12"/>
        <end position="35"/>
    </location>
</feature>
<dbReference type="PANTHER" id="PTHR23513:SF6">
    <property type="entry name" value="MAJOR FACILITATOR SUPERFAMILY ASSOCIATED DOMAIN-CONTAINING PROTEIN"/>
    <property type="match status" value="1"/>
</dbReference>
<reference evidence="7 8" key="1">
    <citation type="journal article" date="2017" name="Nat. Microbiol.">
        <title>Natural product diversity associated with the nematode symbionts Photorhabdus and Xenorhabdus.</title>
        <authorList>
            <person name="Tobias N.J."/>
            <person name="Wolff H."/>
            <person name="Djahanschiri B."/>
            <person name="Grundmann F."/>
            <person name="Kronenwerth M."/>
            <person name="Shi Y.M."/>
            <person name="Simonyi S."/>
            <person name="Grun P."/>
            <person name="Shapiro-Ilan D."/>
            <person name="Pidot S.J."/>
            <person name="Stinear T.P."/>
            <person name="Ebersberger I."/>
            <person name="Bode H.B."/>
        </authorList>
    </citation>
    <scope>NUCLEOTIDE SEQUENCE [LARGE SCALE GENOMIC DNA]</scope>
    <source>
        <strain evidence="7 8">DSM 17907</strain>
    </source>
</reference>
<evidence type="ECO:0000256" key="3">
    <source>
        <dbReference type="ARBA" id="ARBA00022692"/>
    </source>
</evidence>
<dbReference type="Proteomes" id="UP000221101">
    <property type="component" value="Unassembled WGS sequence"/>
</dbReference>
<protein>
    <submittedName>
        <fullName evidence="7">Membrane protein</fullName>
    </submittedName>
</protein>
<keyword evidence="4 6" id="KW-1133">Transmembrane helix</keyword>
<gene>
    <name evidence="7" type="ORF">Xkoz_01132</name>
</gene>
<feature type="transmembrane region" description="Helical" evidence="6">
    <location>
        <begin position="100"/>
        <end position="122"/>
    </location>
</feature>
<feature type="transmembrane region" description="Helical" evidence="6">
    <location>
        <begin position="210"/>
        <end position="233"/>
    </location>
</feature>
<feature type="transmembrane region" description="Helical" evidence="6">
    <location>
        <begin position="134"/>
        <end position="157"/>
    </location>
</feature>
<dbReference type="Gene3D" id="1.20.1250.20">
    <property type="entry name" value="MFS general substrate transporter like domains"/>
    <property type="match status" value="2"/>
</dbReference>
<dbReference type="InterPro" id="IPR011701">
    <property type="entry name" value="MFS"/>
</dbReference>
<dbReference type="AlphaFoldDB" id="A0A2D0LEW3"/>
<dbReference type="GO" id="GO:0022857">
    <property type="term" value="F:transmembrane transporter activity"/>
    <property type="evidence" value="ECO:0007669"/>
    <property type="project" value="InterPro"/>
</dbReference>
<accession>A0A2D0LEW3</accession>
<dbReference type="RefSeq" id="WP_167386561.1">
    <property type="nucleotide sequence ID" value="NZ_CAWNOR010000097.1"/>
</dbReference>
<comment type="subcellular location">
    <subcellularLocation>
        <location evidence="1">Cell membrane</location>
        <topology evidence="1">Multi-pass membrane protein</topology>
    </subcellularLocation>
</comment>
<evidence type="ECO:0000256" key="5">
    <source>
        <dbReference type="ARBA" id="ARBA00023136"/>
    </source>
</evidence>
<proteinExistence type="predicted"/>
<dbReference type="Pfam" id="PF07690">
    <property type="entry name" value="MFS_1"/>
    <property type="match status" value="1"/>
</dbReference>
<organism evidence="7 8">
    <name type="scientific">Xenorhabdus kozodoii</name>
    <dbReference type="NCBI Taxonomy" id="351676"/>
    <lineage>
        <taxon>Bacteria</taxon>
        <taxon>Pseudomonadati</taxon>
        <taxon>Pseudomonadota</taxon>
        <taxon>Gammaproteobacteria</taxon>
        <taxon>Enterobacterales</taxon>
        <taxon>Morganellaceae</taxon>
        <taxon>Xenorhabdus</taxon>
    </lineage>
</organism>
<feature type="transmembrane region" description="Helical" evidence="6">
    <location>
        <begin position="41"/>
        <end position="62"/>
    </location>
</feature>
<keyword evidence="3 6" id="KW-0812">Transmembrane</keyword>
<comment type="caution">
    <text evidence="7">The sequence shown here is derived from an EMBL/GenBank/DDBJ whole genome shotgun (WGS) entry which is preliminary data.</text>
</comment>
<feature type="transmembrane region" description="Helical" evidence="6">
    <location>
        <begin position="299"/>
        <end position="315"/>
    </location>
</feature>
<feature type="transmembrane region" description="Helical" evidence="6">
    <location>
        <begin position="163"/>
        <end position="180"/>
    </location>
</feature>